<name>A0AAD5R972_PARTN</name>
<accession>A0AAD5R972</accession>
<keyword evidence="2" id="KW-1185">Reference proteome</keyword>
<evidence type="ECO:0000313" key="2">
    <source>
        <dbReference type="Proteomes" id="UP001196413"/>
    </source>
</evidence>
<gene>
    <name evidence="1" type="ORF">KIN20_033821</name>
</gene>
<dbReference type="Proteomes" id="UP001196413">
    <property type="component" value="Unassembled WGS sequence"/>
</dbReference>
<proteinExistence type="predicted"/>
<sequence length="56" mass="6575">MELSEEEISPLIHSTTKRVSTFQRLIDKSARRIVTKFPKFVQFSVGWRHSVKKKAD</sequence>
<organism evidence="1 2">
    <name type="scientific">Parelaphostrongylus tenuis</name>
    <name type="common">Meningeal worm</name>
    <dbReference type="NCBI Taxonomy" id="148309"/>
    <lineage>
        <taxon>Eukaryota</taxon>
        <taxon>Metazoa</taxon>
        <taxon>Ecdysozoa</taxon>
        <taxon>Nematoda</taxon>
        <taxon>Chromadorea</taxon>
        <taxon>Rhabditida</taxon>
        <taxon>Rhabditina</taxon>
        <taxon>Rhabditomorpha</taxon>
        <taxon>Strongyloidea</taxon>
        <taxon>Metastrongylidae</taxon>
        <taxon>Parelaphostrongylus</taxon>
    </lineage>
</organism>
<evidence type="ECO:0000313" key="1">
    <source>
        <dbReference type="EMBL" id="KAJ1371806.1"/>
    </source>
</evidence>
<dbReference type="AlphaFoldDB" id="A0AAD5R972"/>
<dbReference type="EMBL" id="JAHQIW010007046">
    <property type="protein sequence ID" value="KAJ1371806.1"/>
    <property type="molecule type" value="Genomic_DNA"/>
</dbReference>
<comment type="caution">
    <text evidence="1">The sequence shown here is derived from an EMBL/GenBank/DDBJ whole genome shotgun (WGS) entry which is preliminary data.</text>
</comment>
<reference evidence="1" key="1">
    <citation type="submission" date="2021-06" db="EMBL/GenBank/DDBJ databases">
        <title>Parelaphostrongylus tenuis whole genome reference sequence.</title>
        <authorList>
            <person name="Garwood T.J."/>
            <person name="Larsen P.A."/>
            <person name="Fountain-Jones N.M."/>
            <person name="Garbe J.R."/>
            <person name="Macchietto M.G."/>
            <person name="Kania S.A."/>
            <person name="Gerhold R.W."/>
            <person name="Richards J.E."/>
            <person name="Wolf T.M."/>
        </authorList>
    </citation>
    <scope>NUCLEOTIDE SEQUENCE</scope>
    <source>
        <strain evidence="1">MNPRO001-30</strain>
        <tissue evidence="1">Meninges</tissue>
    </source>
</reference>
<protein>
    <submittedName>
        <fullName evidence="1">Uncharacterized protein</fullName>
    </submittedName>
</protein>